<proteinExistence type="predicted"/>
<protein>
    <submittedName>
        <fullName evidence="5">Uncharacterized protein</fullName>
    </submittedName>
</protein>
<evidence type="ECO:0000256" key="3">
    <source>
        <dbReference type="ARBA" id="ARBA00022989"/>
    </source>
</evidence>
<evidence type="ECO:0000256" key="1">
    <source>
        <dbReference type="ARBA" id="ARBA00004194"/>
    </source>
</evidence>
<reference evidence="5" key="1">
    <citation type="journal article" date="2013" name="Nat. Commun.">
        <title>Whole-genome sequencing of Oryza brachyantha reveals mechanisms underlying Oryza genome evolution.</title>
        <authorList>
            <person name="Chen J."/>
            <person name="Huang Q."/>
            <person name="Gao D."/>
            <person name="Wang J."/>
            <person name="Lang Y."/>
            <person name="Liu T."/>
            <person name="Li B."/>
            <person name="Bai Z."/>
            <person name="Luis Goicoechea J."/>
            <person name="Liang C."/>
            <person name="Chen C."/>
            <person name="Zhang W."/>
            <person name="Sun S."/>
            <person name="Liao Y."/>
            <person name="Zhang X."/>
            <person name="Yang L."/>
            <person name="Song C."/>
            <person name="Wang M."/>
            <person name="Shi J."/>
            <person name="Liu G."/>
            <person name="Liu J."/>
            <person name="Zhou H."/>
            <person name="Zhou W."/>
            <person name="Yu Q."/>
            <person name="An N."/>
            <person name="Chen Y."/>
            <person name="Cai Q."/>
            <person name="Wang B."/>
            <person name="Liu B."/>
            <person name="Min J."/>
            <person name="Huang Y."/>
            <person name="Wu H."/>
            <person name="Li Z."/>
            <person name="Zhang Y."/>
            <person name="Yin Y."/>
            <person name="Song W."/>
            <person name="Jiang J."/>
            <person name="Jackson S.A."/>
            <person name="Wing R.A."/>
            <person name="Wang J."/>
            <person name="Chen M."/>
        </authorList>
    </citation>
    <scope>NUCLEOTIDE SEQUENCE [LARGE SCALE GENOMIC DNA]</scope>
    <source>
        <strain evidence="5">cv. IRGC 101232</strain>
    </source>
</reference>
<dbReference type="EnsemblPlants" id="OB01G23540.1">
    <property type="protein sequence ID" value="OB01G23540.1"/>
    <property type="gene ID" value="OB01G23540"/>
</dbReference>
<dbReference type="GO" id="GO:0000139">
    <property type="term" value="C:Golgi membrane"/>
    <property type="evidence" value="ECO:0007669"/>
    <property type="project" value="UniProtKB-SubCell"/>
</dbReference>
<dbReference type="InterPro" id="IPR006514">
    <property type="entry name" value="IRX15/GXM/AGM"/>
</dbReference>
<accession>J3KZE8</accession>
<dbReference type="GO" id="GO:0045492">
    <property type="term" value="P:xylan biosynthetic process"/>
    <property type="evidence" value="ECO:0007669"/>
    <property type="project" value="InterPro"/>
</dbReference>
<evidence type="ECO:0000313" key="6">
    <source>
        <dbReference type="Proteomes" id="UP000006038"/>
    </source>
</evidence>
<dbReference type="Gramene" id="OB01G23540.1">
    <property type="protein sequence ID" value="OB01G23540.1"/>
    <property type="gene ID" value="OB01G23540"/>
</dbReference>
<comment type="subcellular location">
    <subcellularLocation>
        <location evidence="1">Golgi apparatus membrane</location>
        <topology evidence="1">Single-pass membrane protein</topology>
    </subcellularLocation>
</comment>
<reference evidence="5" key="2">
    <citation type="submission" date="2013-04" db="UniProtKB">
        <authorList>
            <consortium name="EnsemblPlants"/>
        </authorList>
    </citation>
    <scope>IDENTIFICATION</scope>
</reference>
<keyword evidence="4" id="KW-0472">Membrane</keyword>
<organism evidence="5">
    <name type="scientific">Oryza brachyantha</name>
    <name type="common">malo sina</name>
    <dbReference type="NCBI Taxonomy" id="4533"/>
    <lineage>
        <taxon>Eukaryota</taxon>
        <taxon>Viridiplantae</taxon>
        <taxon>Streptophyta</taxon>
        <taxon>Embryophyta</taxon>
        <taxon>Tracheophyta</taxon>
        <taxon>Spermatophyta</taxon>
        <taxon>Magnoliopsida</taxon>
        <taxon>Liliopsida</taxon>
        <taxon>Poales</taxon>
        <taxon>Poaceae</taxon>
        <taxon>BOP clade</taxon>
        <taxon>Oryzoideae</taxon>
        <taxon>Oryzeae</taxon>
        <taxon>Oryzinae</taxon>
        <taxon>Oryza</taxon>
    </lineage>
</organism>
<keyword evidence="3" id="KW-1133">Transmembrane helix</keyword>
<dbReference type="Proteomes" id="UP000006038">
    <property type="component" value="Chromosome 1"/>
</dbReference>
<evidence type="ECO:0000256" key="4">
    <source>
        <dbReference type="ARBA" id="ARBA00023136"/>
    </source>
</evidence>
<evidence type="ECO:0000313" key="5">
    <source>
        <dbReference type="EnsemblPlants" id="OB01G23540.1"/>
    </source>
</evidence>
<dbReference type="HOGENOM" id="CLU_2376179_0_0_1"/>
<keyword evidence="2" id="KW-0812">Transmembrane</keyword>
<dbReference type="Pfam" id="PF21729">
    <property type="entry name" value="IRX15_IRX15L_GXM"/>
    <property type="match status" value="1"/>
</dbReference>
<name>J3KZE8_ORYBR</name>
<evidence type="ECO:0000256" key="2">
    <source>
        <dbReference type="ARBA" id="ARBA00022692"/>
    </source>
</evidence>
<keyword evidence="6" id="KW-1185">Reference proteome</keyword>
<sequence>MAAHARMHDTDVNDVFIHDVDHLVRDSFSKAFLCEGYHDNDVLELGVAVDSHLHDKLEARLVSTDLETDTIRRQLVIVLASGHVNTVPDEVDPVM</sequence>
<dbReference type="AlphaFoldDB" id="J3KZE8"/>